<evidence type="ECO:0000313" key="1">
    <source>
        <dbReference type="EMBL" id="XBV84755.1"/>
    </source>
</evidence>
<organism evidence="1">
    <name type="scientific">Deinococcus sonorensis KR-87</name>
    <dbReference type="NCBI Taxonomy" id="694439"/>
    <lineage>
        <taxon>Bacteria</taxon>
        <taxon>Thermotogati</taxon>
        <taxon>Deinococcota</taxon>
        <taxon>Deinococci</taxon>
        <taxon>Deinococcales</taxon>
        <taxon>Deinococcaceae</taxon>
        <taxon>Deinococcus</taxon>
    </lineage>
</organism>
<protein>
    <submittedName>
        <fullName evidence="1">Uncharacterized protein</fullName>
    </submittedName>
</protein>
<dbReference type="AlphaFoldDB" id="A0AAU7U8R8"/>
<accession>A0AAU7U8R8</accession>
<dbReference type="EMBL" id="CP158299">
    <property type="protein sequence ID" value="XBV84755.1"/>
    <property type="molecule type" value="Genomic_DNA"/>
</dbReference>
<sequence length="74" mass="8283">MIRHLSDTRTAEGRVRFLLQNGQVLLSAEGPGWTHQSTHLTLERAALQVALLPQVSQALYESALSELERQAQME</sequence>
<proteinExistence type="predicted"/>
<name>A0AAU7U8R8_9DEIO</name>
<reference evidence="1" key="1">
    <citation type="submission" date="2024-06" db="EMBL/GenBank/DDBJ databases">
        <title>Draft Genome Sequence of Deinococcus sonorensis Type Strain KR-87, a Biofilm Producing Representative of the Genus Deinococcus.</title>
        <authorList>
            <person name="Boren L.S."/>
            <person name="Grosso R.A."/>
            <person name="Hugenberg-Cox A.N."/>
            <person name="Hill J.T.E."/>
            <person name="Albert C.M."/>
            <person name="Tuohy J.M."/>
        </authorList>
    </citation>
    <scope>NUCLEOTIDE SEQUENCE</scope>
    <source>
        <strain evidence="1">KR-87</strain>
    </source>
</reference>
<dbReference type="KEGG" id="dsc:ABOD76_15060"/>
<dbReference type="RefSeq" id="WP_350242792.1">
    <property type="nucleotide sequence ID" value="NZ_CP158299.1"/>
</dbReference>
<gene>
    <name evidence="1" type="ORF">ABOD76_15060</name>
</gene>